<sequence>MTFEQVYRVMNEYIVRHGYVNLDFRKNLGHTIEKNINDRIYFEEGNSKRLGEAVFFTFEPHVRADSSRYGYKKEDIYYFSEGAAQVL</sequence>
<dbReference type="Proteomes" id="UP000183245">
    <property type="component" value="Unassembled WGS sequence"/>
</dbReference>
<dbReference type="EMBL" id="MNZT01000038">
    <property type="protein sequence ID" value="OIP98095.1"/>
    <property type="molecule type" value="Genomic_DNA"/>
</dbReference>
<organism evidence="2 3">
    <name type="scientific">Candidatus Wirthbacteria bacterium CG2_30_54_11</name>
    <dbReference type="NCBI Taxonomy" id="1817892"/>
    <lineage>
        <taxon>Bacteria</taxon>
        <taxon>Candidatus Wirthbacteria</taxon>
    </lineage>
</organism>
<gene>
    <name evidence="2" type="ORF">AUK40_02005</name>
</gene>
<dbReference type="InterPro" id="IPR000994">
    <property type="entry name" value="Pept_M24"/>
</dbReference>
<protein>
    <recommendedName>
        <fullName evidence="1">Peptidase M24 domain-containing protein</fullName>
    </recommendedName>
</protein>
<evidence type="ECO:0000313" key="3">
    <source>
        <dbReference type="Proteomes" id="UP000183245"/>
    </source>
</evidence>
<accession>A0A1J5IY58</accession>
<dbReference type="Pfam" id="PF00557">
    <property type="entry name" value="Peptidase_M24"/>
    <property type="match status" value="1"/>
</dbReference>
<feature type="domain" description="Peptidase M24" evidence="1">
    <location>
        <begin position="1"/>
        <end position="78"/>
    </location>
</feature>
<dbReference type="InterPro" id="IPR036005">
    <property type="entry name" value="Creatinase/aminopeptidase-like"/>
</dbReference>
<evidence type="ECO:0000259" key="1">
    <source>
        <dbReference type="Pfam" id="PF00557"/>
    </source>
</evidence>
<reference evidence="2 3" key="1">
    <citation type="journal article" date="2016" name="Environ. Microbiol.">
        <title>Genomic resolution of a cold subsurface aquifer community provides metabolic insights for novel microbes adapted to high CO concentrations.</title>
        <authorList>
            <person name="Probst A.J."/>
            <person name="Castelle C.J."/>
            <person name="Singh A."/>
            <person name="Brown C.T."/>
            <person name="Anantharaman K."/>
            <person name="Sharon I."/>
            <person name="Hug L.A."/>
            <person name="Burstein D."/>
            <person name="Emerson J.B."/>
            <person name="Thomas B.C."/>
            <person name="Banfield J.F."/>
        </authorList>
    </citation>
    <scope>NUCLEOTIDE SEQUENCE [LARGE SCALE GENOMIC DNA]</scope>
    <source>
        <strain evidence="2">CG2_30_54_11</strain>
    </source>
</reference>
<dbReference type="Gene3D" id="3.90.230.10">
    <property type="entry name" value="Creatinase/methionine aminopeptidase superfamily"/>
    <property type="match status" value="1"/>
</dbReference>
<name>A0A1J5IY58_9BACT</name>
<proteinExistence type="predicted"/>
<dbReference type="STRING" id="1817892.AUK40_02005"/>
<evidence type="ECO:0000313" key="2">
    <source>
        <dbReference type="EMBL" id="OIP98095.1"/>
    </source>
</evidence>
<comment type="caution">
    <text evidence="2">The sequence shown here is derived from an EMBL/GenBank/DDBJ whole genome shotgun (WGS) entry which is preliminary data.</text>
</comment>
<dbReference type="SUPFAM" id="SSF55920">
    <property type="entry name" value="Creatinase/aminopeptidase"/>
    <property type="match status" value="1"/>
</dbReference>
<dbReference type="AlphaFoldDB" id="A0A1J5IY58"/>